<dbReference type="GO" id="GO:0003723">
    <property type="term" value="F:RNA binding"/>
    <property type="evidence" value="ECO:0007669"/>
    <property type="project" value="UniProtKB-UniRule"/>
</dbReference>
<keyword evidence="1 7" id="KW-0806">Transcription termination</keyword>
<comment type="subcellular location">
    <subcellularLocation>
        <location evidence="7">Cytoplasm</location>
    </subcellularLocation>
</comment>
<evidence type="ECO:0000256" key="7">
    <source>
        <dbReference type="HAMAP-Rule" id="MF_00945"/>
    </source>
</evidence>
<dbReference type="GO" id="GO:0005829">
    <property type="term" value="C:cytosol"/>
    <property type="evidence" value="ECO:0007669"/>
    <property type="project" value="TreeGrafter"/>
</dbReference>
<keyword evidence="5 7" id="KW-0805">Transcription regulation</keyword>
<comment type="similarity">
    <text evidence="7">Belongs to the NusA family.</text>
</comment>
<gene>
    <name evidence="7" type="primary">nusA</name>
    <name evidence="9" type="ORF">OZSIB_0828</name>
</gene>
<evidence type="ECO:0000256" key="1">
    <source>
        <dbReference type="ARBA" id="ARBA00022472"/>
    </source>
</evidence>
<dbReference type="FunFam" id="3.30.1480.10:FF:000002">
    <property type="entry name" value="Transcription termination/antitermination protein NusA"/>
    <property type="match status" value="1"/>
</dbReference>
<dbReference type="EMBL" id="QOQW01000001">
    <property type="protein sequence ID" value="RCK81694.1"/>
    <property type="molecule type" value="Genomic_DNA"/>
</dbReference>
<dbReference type="AlphaFoldDB" id="A0A367ZU67"/>
<evidence type="ECO:0000256" key="5">
    <source>
        <dbReference type="ARBA" id="ARBA00023015"/>
    </source>
</evidence>
<protein>
    <recommendedName>
        <fullName evidence="7">Transcription termination/antitermination protein NusA</fullName>
    </recommendedName>
</protein>
<dbReference type="InterPro" id="IPR058582">
    <property type="entry name" value="KH_NusA_2nd"/>
</dbReference>
<dbReference type="NCBIfam" id="TIGR01953">
    <property type="entry name" value="NusA"/>
    <property type="match status" value="1"/>
</dbReference>
<keyword evidence="4 7" id="KW-0694">RNA-binding</keyword>
<dbReference type="FunFam" id="2.40.50.140:FF:000058">
    <property type="entry name" value="Transcription termination/antitermination protein NusA"/>
    <property type="match status" value="1"/>
</dbReference>
<dbReference type="InterPro" id="IPR003029">
    <property type="entry name" value="S1_domain"/>
</dbReference>
<dbReference type="Pfam" id="PF26594">
    <property type="entry name" value="KH_NusA_2nd"/>
    <property type="match status" value="1"/>
</dbReference>
<dbReference type="SUPFAM" id="SSF50249">
    <property type="entry name" value="Nucleic acid-binding proteins"/>
    <property type="match status" value="1"/>
</dbReference>
<dbReference type="GO" id="GO:0031564">
    <property type="term" value="P:transcription antitermination"/>
    <property type="evidence" value="ECO:0007669"/>
    <property type="project" value="UniProtKB-UniRule"/>
</dbReference>
<evidence type="ECO:0000259" key="8">
    <source>
        <dbReference type="PROSITE" id="PS50126"/>
    </source>
</evidence>
<evidence type="ECO:0000313" key="10">
    <source>
        <dbReference type="Proteomes" id="UP000252355"/>
    </source>
</evidence>
<accession>A0A367ZU67</accession>
<dbReference type="HAMAP" id="MF_00945_B">
    <property type="entry name" value="NusA_B"/>
    <property type="match status" value="1"/>
</dbReference>
<dbReference type="InterPro" id="IPR015946">
    <property type="entry name" value="KH_dom-like_a/b"/>
</dbReference>
<dbReference type="CDD" id="cd04455">
    <property type="entry name" value="S1_NusA"/>
    <property type="match status" value="1"/>
</dbReference>
<keyword evidence="6 7" id="KW-0804">Transcription</keyword>
<dbReference type="InterPro" id="IPR009019">
    <property type="entry name" value="KH_sf_prok-type"/>
</dbReference>
<dbReference type="FunFam" id="3.30.300.20:FF:000002">
    <property type="entry name" value="Transcription termination/antitermination protein NusA"/>
    <property type="match status" value="1"/>
</dbReference>
<dbReference type="Gene3D" id="3.30.1480.10">
    <property type="entry name" value="NusA, N-terminal domain"/>
    <property type="match status" value="1"/>
</dbReference>
<reference evidence="9 10" key="1">
    <citation type="submission" date="2018-05" db="EMBL/GenBank/DDBJ databases">
        <title>A metagenomic window into the 2 km-deep terrestrial subsurface aquifer revealed taxonomically and functionally diverse microbial community comprising novel uncultured bacterial lineages.</title>
        <authorList>
            <person name="Kadnikov V.V."/>
            <person name="Mardanov A.V."/>
            <person name="Beletsky A.V."/>
            <person name="Banks D."/>
            <person name="Pimenov N.V."/>
            <person name="Frank Y.A."/>
            <person name="Karnachuk O.V."/>
            <person name="Ravin N.V."/>
        </authorList>
    </citation>
    <scope>NUCLEOTIDE SEQUENCE [LARGE SCALE GENOMIC DNA]</scope>
    <source>
        <strain evidence="9">BY5</strain>
    </source>
</reference>
<dbReference type="SMART" id="SM00316">
    <property type="entry name" value="S1"/>
    <property type="match status" value="1"/>
</dbReference>
<dbReference type="InterPro" id="IPR025249">
    <property type="entry name" value="TF_NusA_KH_1st"/>
</dbReference>
<dbReference type="GO" id="GO:0003700">
    <property type="term" value="F:DNA-binding transcription factor activity"/>
    <property type="evidence" value="ECO:0007669"/>
    <property type="project" value="InterPro"/>
</dbReference>
<dbReference type="Pfam" id="PF13184">
    <property type="entry name" value="KH_NusA_1st"/>
    <property type="match status" value="1"/>
</dbReference>
<comment type="caution">
    <text evidence="9">The sequence shown here is derived from an EMBL/GenBank/DDBJ whole genome shotgun (WGS) entry which is preliminary data.</text>
</comment>
<name>A0A367ZU67_9BACT</name>
<dbReference type="Pfam" id="PF00575">
    <property type="entry name" value="S1"/>
    <property type="match status" value="1"/>
</dbReference>
<dbReference type="InterPro" id="IPR036555">
    <property type="entry name" value="NusA_N_sf"/>
</dbReference>
<dbReference type="InterPro" id="IPR013735">
    <property type="entry name" value="TF_NusA_N"/>
</dbReference>
<dbReference type="PROSITE" id="PS50126">
    <property type="entry name" value="S1"/>
    <property type="match status" value="1"/>
</dbReference>
<dbReference type="Proteomes" id="UP000252355">
    <property type="component" value="Unassembled WGS sequence"/>
</dbReference>
<dbReference type="InterPro" id="IPR010213">
    <property type="entry name" value="TF_NusA"/>
</dbReference>
<dbReference type="SUPFAM" id="SSF69705">
    <property type="entry name" value="Transcription factor NusA, N-terminal domain"/>
    <property type="match status" value="1"/>
</dbReference>
<evidence type="ECO:0000256" key="2">
    <source>
        <dbReference type="ARBA" id="ARBA00022490"/>
    </source>
</evidence>
<keyword evidence="3 7" id="KW-0889">Transcription antitermination</keyword>
<dbReference type="InterPro" id="IPR030842">
    <property type="entry name" value="TF_NusA_bacterial"/>
</dbReference>
<evidence type="ECO:0000256" key="3">
    <source>
        <dbReference type="ARBA" id="ARBA00022814"/>
    </source>
</evidence>
<evidence type="ECO:0000313" key="9">
    <source>
        <dbReference type="EMBL" id="RCK81694.1"/>
    </source>
</evidence>
<dbReference type="CDD" id="cd02134">
    <property type="entry name" value="KH-II_NusA_rpt1"/>
    <property type="match status" value="1"/>
</dbReference>
<dbReference type="Pfam" id="PF08529">
    <property type="entry name" value="NusA_N"/>
    <property type="match status" value="1"/>
</dbReference>
<dbReference type="PROSITE" id="PS50084">
    <property type="entry name" value="KH_TYPE_1"/>
    <property type="match status" value="1"/>
</dbReference>
<dbReference type="Gene3D" id="3.30.300.20">
    <property type="match status" value="2"/>
</dbReference>
<dbReference type="SUPFAM" id="SSF54814">
    <property type="entry name" value="Prokaryotic type KH domain (KH-domain type II)"/>
    <property type="match status" value="2"/>
</dbReference>
<dbReference type="InterPro" id="IPR012340">
    <property type="entry name" value="NA-bd_OB-fold"/>
</dbReference>
<dbReference type="PANTHER" id="PTHR22648">
    <property type="entry name" value="TRANSCRIPTION TERMINATION FACTOR NUSA"/>
    <property type="match status" value="1"/>
</dbReference>
<comment type="function">
    <text evidence="7">Participates in both transcription termination and antitermination.</text>
</comment>
<sequence>MSSNLFDALKEVVGEKNLPMAVLVQAIEEALVVAYRKNFGADEDVKVTLDEKTGTFKVFSRHTVVADDALDDPDRQYTLEEAREIKPDAQIGDIIEEDVTPPSFGRIAAQTARQVVSQKLKEAERNLILREFQDRIGEVLSGKVQRVERGHIYVEFAKAEAVLPPKEQIPGEVYRTNDRIRCYVQEVRATPKGPQIVLSRASAKFVEKLFEQAVPEIKDGLVEIKSSSREPGSRVKIAVASKEDRVDPVGACVGLKGSRIKGIVDELNGEKIDIVRWSADPAVYVTNALSPAKVISVTVGDEGRSALAIVAPSQLSLAIGKEGQNVKLASKLTGIKIDIKTEQESQDIAGPPAQEPETE</sequence>
<feature type="domain" description="S1 motif" evidence="8">
    <location>
        <begin position="137"/>
        <end position="201"/>
    </location>
</feature>
<keyword evidence="2 7" id="KW-0963">Cytoplasm</keyword>
<dbReference type="CDD" id="cd22529">
    <property type="entry name" value="KH-II_NusA_rpt2"/>
    <property type="match status" value="1"/>
</dbReference>
<evidence type="ECO:0000256" key="4">
    <source>
        <dbReference type="ARBA" id="ARBA00022884"/>
    </source>
</evidence>
<proteinExistence type="inferred from homology"/>
<comment type="subunit">
    <text evidence="7">Monomer. Binds directly to the core enzyme of the DNA-dependent RNA polymerase and to nascent RNA.</text>
</comment>
<dbReference type="GO" id="GO:0006353">
    <property type="term" value="P:DNA-templated transcription termination"/>
    <property type="evidence" value="ECO:0007669"/>
    <property type="project" value="UniProtKB-UniRule"/>
</dbReference>
<dbReference type="Gene3D" id="2.40.50.140">
    <property type="entry name" value="Nucleic acid-binding proteins"/>
    <property type="match status" value="1"/>
</dbReference>
<evidence type="ECO:0000256" key="6">
    <source>
        <dbReference type="ARBA" id="ARBA00023163"/>
    </source>
</evidence>
<dbReference type="PANTHER" id="PTHR22648:SF0">
    <property type="entry name" value="TRANSCRIPTION TERMINATION_ANTITERMINATION PROTEIN NUSA"/>
    <property type="match status" value="1"/>
</dbReference>
<organism evidence="9 10">
    <name type="scientific">Candidatus Ozemobacter sibiricus</name>
    <dbReference type="NCBI Taxonomy" id="2268124"/>
    <lineage>
        <taxon>Bacteria</taxon>
        <taxon>Candidatus Ozemobacteria</taxon>
        <taxon>Candidatus Ozemobacterales</taxon>
        <taxon>Candidatus Ozemobacteraceae</taxon>
        <taxon>Candidatus Ozemobacter</taxon>
    </lineage>
</organism>
<dbReference type="FunFam" id="3.30.300.20:FF:000005">
    <property type="entry name" value="Transcription termination/antitermination protein NusA"/>
    <property type="match status" value="1"/>
</dbReference>